<dbReference type="Proteomes" id="UP000481153">
    <property type="component" value="Unassembled WGS sequence"/>
</dbReference>
<comment type="caution">
    <text evidence="1">The sequence shown here is derived from an EMBL/GenBank/DDBJ whole genome shotgun (WGS) entry which is preliminary data.</text>
</comment>
<name>A0A6G0XU21_9STRA</name>
<gene>
    <name evidence="1" type="ORF">Ae201684_001268</name>
</gene>
<sequence>MDGVSAYTFRPLDNVVHVDEKWFHLAKLNQNIYIIPDEIVHKRSTANKNFIPKIMFLAAVAESRLDSLTGKYFDGKIGIWPLIQEVPAKRASKNRPRGTPIKAPITVSRNVYRDIVVNSVIPMIKEKWPEGSSKTISIQHDNASAHDIRHHPDVIAAGCSDGWYISIVNQPPKSPDLNALDLGYFNSIQSLQYQKQAQNIDDLVSAVEASFEELTSDKLENTFMTLISVMKAIIEHKGDNDFKIPHASKAKKRRQGFFGEPEVVTISSVEEATEVLANMYERLHDEGSIDERCDLFNDVGIPEEIEYYEF</sequence>
<keyword evidence="2" id="KW-1185">Reference proteome</keyword>
<evidence type="ECO:0000313" key="1">
    <source>
        <dbReference type="EMBL" id="KAF0744126.1"/>
    </source>
</evidence>
<dbReference type="VEuPathDB" id="FungiDB:AeMF1_012628"/>
<evidence type="ECO:0008006" key="3">
    <source>
        <dbReference type="Google" id="ProtNLM"/>
    </source>
</evidence>
<accession>A0A6G0XU21</accession>
<dbReference type="Gene3D" id="3.30.420.10">
    <property type="entry name" value="Ribonuclease H-like superfamily/Ribonuclease H"/>
    <property type="match status" value="1"/>
</dbReference>
<dbReference type="InterPro" id="IPR036397">
    <property type="entry name" value="RNaseH_sf"/>
</dbReference>
<organism evidence="1 2">
    <name type="scientific">Aphanomyces euteiches</name>
    <dbReference type="NCBI Taxonomy" id="100861"/>
    <lineage>
        <taxon>Eukaryota</taxon>
        <taxon>Sar</taxon>
        <taxon>Stramenopiles</taxon>
        <taxon>Oomycota</taxon>
        <taxon>Saprolegniomycetes</taxon>
        <taxon>Saprolegniales</taxon>
        <taxon>Verrucalvaceae</taxon>
        <taxon>Aphanomyces</taxon>
    </lineage>
</organism>
<dbReference type="PANTHER" id="PTHR47169:SF2">
    <property type="entry name" value="OS01G0541250 PROTEIN"/>
    <property type="match status" value="1"/>
</dbReference>
<proteinExistence type="predicted"/>
<dbReference type="AlphaFoldDB" id="A0A6G0XU21"/>
<dbReference type="EMBL" id="VJMJ01000010">
    <property type="protein sequence ID" value="KAF0744126.1"/>
    <property type="molecule type" value="Genomic_DNA"/>
</dbReference>
<evidence type="ECO:0000313" key="2">
    <source>
        <dbReference type="Proteomes" id="UP000481153"/>
    </source>
</evidence>
<dbReference type="GO" id="GO:0003676">
    <property type="term" value="F:nucleic acid binding"/>
    <property type="evidence" value="ECO:0007669"/>
    <property type="project" value="InterPro"/>
</dbReference>
<dbReference type="PANTHER" id="PTHR47169">
    <property type="entry name" value="OS01G0541250 PROTEIN"/>
    <property type="match status" value="1"/>
</dbReference>
<reference evidence="1 2" key="1">
    <citation type="submission" date="2019-07" db="EMBL/GenBank/DDBJ databases">
        <title>Genomics analysis of Aphanomyces spp. identifies a new class of oomycete effector associated with host adaptation.</title>
        <authorList>
            <person name="Gaulin E."/>
        </authorList>
    </citation>
    <scope>NUCLEOTIDE SEQUENCE [LARGE SCALE GENOMIC DNA]</scope>
    <source>
        <strain evidence="1 2">ATCC 201684</strain>
    </source>
</reference>
<protein>
    <recommendedName>
        <fullName evidence="3">DDE-1 domain-containing protein</fullName>
    </recommendedName>
</protein>